<gene>
    <name evidence="10" type="ORF">SLEP1_g3551</name>
</gene>
<dbReference type="Proteomes" id="UP001054252">
    <property type="component" value="Unassembled WGS sequence"/>
</dbReference>
<protein>
    <recommendedName>
        <fullName evidence="9">Glucose-methanol-choline oxidoreductase N-terminal domain-containing protein</fullName>
    </recommendedName>
</protein>
<evidence type="ECO:0000256" key="2">
    <source>
        <dbReference type="ARBA" id="ARBA00010790"/>
    </source>
</evidence>
<evidence type="ECO:0000256" key="6">
    <source>
        <dbReference type="PIRSR" id="PIRSR000137-2"/>
    </source>
</evidence>
<dbReference type="InterPro" id="IPR036188">
    <property type="entry name" value="FAD/NAD-bd_sf"/>
</dbReference>
<comment type="similarity">
    <text evidence="2">Belongs to the GMC oxidoreductase family.</text>
</comment>
<dbReference type="SUPFAM" id="SSF54373">
    <property type="entry name" value="FAD-linked reductases, C-terminal domain"/>
    <property type="match status" value="1"/>
</dbReference>
<dbReference type="Gene3D" id="3.30.410.40">
    <property type="match status" value="1"/>
</dbReference>
<dbReference type="Pfam" id="PF00732">
    <property type="entry name" value="GMC_oxred_N"/>
    <property type="match status" value="1"/>
</dbReference>
<evidence type="ECO:0000313" key="11">
    <source>
        <dbReference type="Proteomes" id="UP001054252"/>
    </source>
</evidence>
<feature type="disulfide bond" evidence="7">
    <location>
        <begin position="449"/>
        <end position="504"/>
    </location>
</feature>
<dbReference type="EMBL" id="BPVZ01000003">
    <property type="protein sequence ID" value="GKU89413.1"/>
    <property type="molecule type" value="Genomic_DNA"/>
</dbReference>
<dbReference type="AlphaFoldDB" id="A0AAV5HUI6"/>
<keyword evidence="5 6" id="KW-0274">FAD</keyword>
<dbReference type="PROSITE" id="PS00624">
    <property type="entry name" value="GMC_OXRED_2"/>
    <property type="match status" value="1"/>
</dbReference>
<accession>A0AAV5HUI6</accession>
<comment type="cofactor">
    <cofactor evidence="1 6">
        <name>FAD</name>
        <dbReference type="ChEBI" id="CHEBI:57692"/>
    </cofactor>
</comment>
<dbReference type="PANTHER" id="PTHR45968">
    <property type="entry name" value="OSJNBA0019K04.7 PROTEIN"/>
    <property type="match status" value="1"/>
</dbReference>
<dbReference type="GO" id="GO:0016614">
    <property type="term" value="F:oxidoreductase activity, acting on CH-OH group of donors"/>
    <property type="evidence" value="ECO:0007669"/>
    <property type="project" value="InterPro"/>
</dbReference>
<keyword evidence="7" id="KW-1015">Disulfide bond</keyword>
<evidence type="ECO:0000256" key="4">
    <source>
        <dbReference type="ARBA" id="ARBA00022729"/>
    </source>
</evidence>
<keyword evidence="11" id="KW-1185">Reference proteome</keyword>
<sequence>MHKNMGSASLHSSFSALLLLILNFHGFCLTEKAPYYSFVHEATTAPPVSFYDYIVIGGGTAGCPLAATLSQSANVLLLERGGSPYVNPERIKMYNFTSTLADTSPDSPTQQFVSEDGVYNARASVLGGGSVLNAGFYTRASTRYMREAGWNEALVNASYRWVENKVAFQPPMLQWQSAVRDALLEVGVLPNNGFTYDHMYGTKVGGTIFDKDGNRHTAADLLEYANPAKIRVYLHATVQRIIFLKAVGPKRRARGVVYQDGTGKRHVALLKKGFSNEIILSAGALGSPQLLMLSGVGPADQLRAHGIPVVADHPMVGQGMSDNPMNALFIPSPQPVEVSLIQVVGITRFDSYIETASGMTFSPSLGRRVSNDLAKILSEDLAAYINKSADAKVDVGTFINGDSVRGGIILEKIMGPISAGHLELRSTDPNENPSVTFNYFQSPEDLRRCVNGMRTIISVINSQAFSKFRNRYLPTEALINLTLNLPLNQRPRHVTATTSLEQFCIDTVMTIWHYHGGCQVGRVVDMDYRVLGIDALRVIDGSTFHHSPGTNPQATVMMLGRYMGQRILLERLFGFGMK</sequence>
<feature type="binding site" evidence="6">
    <location>
        <position position="125"/>
    </location>
    <ligand>
        <name>FAD</name>
        <dbReference type="ChEBI" id="CHEBI:57692"/>
    </ligand>
</feature>
<dbReference type="Pfam" id="PF05199">
    <property type="entry name" value="GMC_oxred_C"/>
    <property type="match status" value="1"/>
</dbReference>
<evidence type="ECO:0000256" key="7">
    <source>
        <dbReference type="PIRSR" id="PIRSR000137-3"/>
    </source>
</evidence>
<evidence type="ECO:0000256" key="5">
    <source>
        <dbReference type="ARBA" id="ARBA00022827"/>
    </source>
</evidence>
<feature type="binding site" evidence="6">
    <location>
        <begin position="512"/>
        <end position="513"/>
    </location>
    <ligand>
        <name>FAD</name>
        <dbReference type="ChEBI" id="CHEBI:57692"/>
    </ligand>
</feature>
<dbReference type="Gene3D" id="3.50.50.60">
    <property type="entry name" value="FAD/NAD(P)-binding domain"/>
    <property type="match status" value="1"/>
</dbReference>
<feature type="binding site" evidence="6">
    <location>
        <begin position="79"/>
        <end position="80"/>
    </location>
    <ligand>
        <name>FAD</name>
        <dbReference type="ChEBI" id="CHEBI:57692"/>
    </ligand>
</feature>
<dbReference type="GO" id="GO:0050660">
    <property type="term" value="F:flavin adenine dinucleotide binding"/>
    <property type="evidence" value="ECO:0007669"/>
    <property type="project" value="InterPro"/>
</dbReference>
<dbReference type="InterPro" id="IPR007867">
    <property type="entry name" value="GMC_OxRtase_C"/>
</dbReference>
<dbReference type="InterPro" id="IPR000172">
    <property type="entry name" value="GMC_OxRdtase_N"/>
</dbReference>
<keyword evidence="4 8" id="KW-0732">Signal</keyword>
<feature type="binding site" evidence="6">
    <location>
        <position position="541"/>
    </location>
    <ligand>
        <name>FAD</name>
        <dbReference type="ChEBI" id="CHEBI:57692"/>
    </ligand>
</feature>
<feature type="binding site" evidence="6">
    <location>
        <position position="238"/>
    </location>
    <ligand>
        <name>FAD</name>
        <dbReference type="ChEBI" id="CHEBI:57692"/>
    </ligand>
</feature>
<evidence type="ECO:0000256" key="3">
    <source>
        <dbReference type="ARBA" id="ARBA00022630"/>
    </source>
</evidence>
<organism evidence="10 11">
    <name type="scientific">Rubroshorea leprosula</name>
    <dbReference type="NCBI Taxonomy" id="152421"/>
    <lineage>
        <taxon>Eukaryota</taxon>
        <taxon>Viridiplantae</taxon>
        <taxon>Streptophyta</taxon>
        <taxon>Embryophyta</taxon>
        <taxon>Tracheophyta</taxon>
        <taxon>Spermatophyta</taxon>
        <taxon>Magnoliopsida</taxon>
        <taxon>eudicotyledons</taxon>
        <taxon>Gunneridae</taxon>
        <taxon>Pentapetalae</taxon>
        <taxon>rosids</taxon>
        <taxon>malvids</taxon>
        <taxon>Malvales</taxon>
        <taxon>Dipterocarpaceae</taxon>
        <taxon>Rubroshorea</taxon>
    </lineage>
</organism>
<dbReference type="SUPFAM" id="SSF51905">
    <property type="entry name" value="FAD/NAD(P)-binding domain"/>
    <property type="match status" value="1"/>
</dbReference>
<dbReference type="InterPro" id="IPR012132">
    <property type="entry name" value="GMC_OxRdtase"/>
</dbReference>
<dbReference type="InterPro" id="IPR051871">
    <property type="entry name" value="GMC_Oxidoreductase-Related"/>
</dbReference>
<feature type="signal peptide" evidence="8">
    <location>
        <begin position="1"/>
        <end position="30"/>
    </location>
</feature>
<feature type="chain" id="PRO_5043764207" description="Glucose-methanol-choline oxidoreductase N-terminal domain-containing protein" evidence="8">
    <location>
        <begin position="31"/>
        <end position="578"/>
    </location>
</feature>
<proteinExistence type="inferred from homology"/>
<evidence type="ECO:0000313" key="10">
    <source>
        <dbReference type="EMBL" id="GKU89413.1"/>
    </source>
</evidence>
<comment type="caution">
    <text evidence="10">The sequence shown here is derived from an EMBL/GenBank/DDBJ whole genome shotgun (WGS) entry which is preliminary data.</text>
</comment>
<feature type="binding site" evidence="6">
    <location>
        <begin position="552"/>
        <end position="553"/>
    </location>
    <ligand>
        <name>FAD</name>
        <dbReference type="ChEBI" id="CHEBI:57692"/>
    </ligand>
</feature>
<evidence type="ECO:0000256" key="1">
    <source>
        <dbReference type="ARBA" id="ARBA00001974"/>
    </source>
</evidence>
<feature type="domain" description="Glucose-methanol-choline oxidoreductase N-terminal" evidence="9">
    <location>
        <begin position="283"/>
        <end position="297"/>
    </location>
</feature>
<dbReference type="PANTHER" id="PTHR45968:SF31">
    <property type="entry name" value="GLUCOSE-METHANOL-CHOLINE (GMC) OXIDOREDUCTASE FAMILY PROTEIN"/>
    <property type="match status" value="1"/>
</dbReference>
<dbReference type="PIRSF" id="PIRSF000137">
    <property type="entry name" value="Alcohol_oxidase"/>
    <property type="match status" value="1"/>
</dbReference>
<reference evidence="10 11" key="1">
    <citation type="journal article" date="2021" name="Commun. Biol.">
        <title>The genome of Shorea leprosula (Dipterocarpaceae) highlights the ecological relevance of drought in aseasonal tropical rainforests.</title>
        <authorList>
            <person name="Ng K.K.S."/>
            <person name="Kobayashi M.J."/>
            <person name="Fawcett J.A."/>
            <person name="Hatakeyama M."/>
            <person name="Paape T."/>
            <person name="Ng C.H."/>
            <person name="Ang C.C."/>
            <person name="Tnah L.H."/>
            <person name="Lee C.T."/>
            <person name="Nishiyama T."/>
            <person name="Sese J."/>
            <person name="O'Brien M.J."/>
            <person name="Copetti D."/>
            <person name="Mohd Noor M.I."/>
            <person name="Ong R.C."/>
            <person name="Putra M."/>
            <person name="Sireger I.Z."/>
            <person name="Indrioko S."/>
            <person name="Kosugi Y."/>
            <person name="Izuno A."/>
            <person name="Isagi Y."/>
            <person name="Lee S.L."/>
            <person name="Shimizu K.K."/>
        </authorList>
    </citation>
    <scope>NUCLEOTIDE SEQUENCE [LARGE SCALE GENOMIC DNA]</scope>
    <source>
        <strain evidence="10">214</strain>
    </source>
</reference>
<keyword evidence="3" id="KW-0285">Flavoprotein</keyword>
<name>A0AAV5HUI6_9ROSI</name>
<evidence type="ECO:0000259" key="9">
    <source>
        <dbReference type="PROSITE" id="PS00624"/>
    </source>
</evidence>
<evidence type="ECO:0000256" key="8">
    <source>
        <dbReference type="SAM" id="SignalP"/>
    </source>
</evidence>